<dbReference type="AlphaFoldDB" id="A0A7W6KB36"/>
<evidence type="ECO:0000313" key="2">
    <source>
        <dbReference type="EMBL" id="MBB4108525.1"/>
    </source>
</evidence>
<reference evidence="1" key="1">
    <citation type="journal article" date="2014" name="Int. J. Syst. Evol. Microbiol.">
        <title>Complete genome of a new Firmicutes species belonging to the dominant human colonic microbiota ('Ruminococcus bicirculans') reveals two chromosomes and a selective capacity to utilize plant glucans.</title>
        <authorList>
            <consortium name="NISC Comparative Sequencing Program"/>
            <person name="Wegmann U."/>
            <person name="Louis P."/>
            <person name="Goesmann A."/>
            <person name="Henrissat B."/>
            <person name="Duncan S.H."/>
            <person name="Flint H.J."/>
        </authorList>
    </citation>
    <scope>NUCLEOTIDE SEQUENCE</scope>
    <source>
        <strain evidence="1">CGMCC 1.15287</strain>
    </source>
</reference>
<reference evidence="2 3" key="3">
    <citation type="submission" date="2020-08" db="EMBL/GenBank/DDBJ databases">
        <title>Genomic Encyclopedia of Type Strains, Phase IV (KMG-IV): sequencing the most valuable type-strain genomes for metagenomic binning, comparative biology and taxonomic classification.</title>
        <authorList>
            <person name="Goeker M."/>
        </authorList>
    </citation>
    <scope>NUCLEOTIDE SEQUENCE [LARGE SCALE GENOMIC DNA]</scope>
    <source>
        <strain evidence="2 3">DSM 100774</strain>
    </source>
</reference>
<gene>
    <name evidence="1" type="ORF">GCM10007422_01580</name>
    <name evidence="2" type="ORF">GGQ60_002506</name>
</gene>
<dbReference type="InterPro" id="IPR053865">
    <property type="entry name" value="DUF6934"/>
</dbReference>
<dbReference type="RefSeq" id="WP_183764260.1">
    <property type="nucleotide sequence ID" value="NZ_BMHZ01000001.1"/>
</dbReference>
<accession>A0A7W6KB36</accession>
<evidence type="ECO:0000313" key="3">
    <source>
        <dbReference type="Proteomes" id="UP000532273"/>
    </source>
</evidence>
<name>A0A7W6KB36_9SPHI</name>
<keyword evidence="4" id="KW-1185">Reference proteome</keyword>
<dbReference type="EMBL" id="BMHZ01000001">
    <property type="protein sequence ID" value="GGG92254.1"/>
    <property type="molecule type" value="Genomic_DNA"/>
</dbReference>
<reference evidence="4" key="2">
    <citation type="journal article" date="2019" name="Int. J. Syst. Evol. Microbiol.">
        <title>The Global Catalogue of Microorganisms (GCM) 10K type strain sequencing project: providing services to taxonomists for standard genome sequencing and annotation.</title>
        <authorList>
            <consortium name="The Broad Institute Genomics Platform"/>
            <consortium name="The Broad Institute Genome Sequencing Center for Infectious Disease"/>
            <person name="Wu L."/>
            <person name="Ma J."/>
        </authorList>
    </citation>
    <scope>NUCLEOTIDE SEQUENCE [LARGE SCALE GENOMIC DNA]</scope>
    <source>
        <strain evidence="4">CGMCC 1.15287</strain>
    </source>
</reference>
<dbReference type="Pfam" id="PF22028">
    <property type="entry name" value="DUF6934"/>
    <property type="match status" value="1"/>
</dbReference>
<protein>
    <submittedName>
        <fullName evidence="2">Uncharacterized protein</fullName>
    </submittedName>
</protein>
<evidence type="ECO:0000313" key="4">
    <source>
        <dbReference type="Proteomes" id="UP000642938"/>
    </source>
</evidence>
<sequence length="182" mass="21040">MVRLDLQNIYDVNAVNDNGNELIAEFDAPQTNGGLIHIHVKLSLHPDPFLSKVYNLCLGPVDETGSIDDKIRLKHQDVSKVLSTAIFVAYYFLNDRQDSVIGLDGSDDIRANLYHSMFILNRELMSDFFVCVGVDWYVKLLRNKIDVERDDQGNPLFKPIIEPFDYLRDRKQLYGYYMFSLK</sequence>
<proteinExistence type="predicted"/>
<organism evidence="2 3">
    <name type="scientific">Pedobacter zeae</name>
    <dbReference type="NCBI Taxonomy" id="1737356"/>
    <lineage>
        <taxon>Bacteria</taxon>
        <taxon>Pseudomonadati</taxon>
        <taxon>Bacteroidota</taxon>
        <taxon>Sphingobacteriia</taxon>
        <taxon>Sphingobacteriales</taxon>
        <taxon>Sphingobacteriaceae</taxon>
        <taxon>Pedobacter</taxon>
    </lineage>
</organism>
<dbReference type="Proteomes" id="UP000532273">
    <property type="component" value="Unassembled WGS sequence"/>
</dbReference>
<reference evidence="1" key="4">
    <citation type="submission" date="2024-05" db="EMBL/GenBank/DDBJ databases">
        <authorList>
            <person name="Sun Q."/>
            <person name="Zhou Y."/>
        </authorList>
    </citation>
    <scope>NUCLEOTIDE SEQUENCE</scope>
    <source>
        <strain evidence="1">CGMCC 1.15287</strain>
    </source>
</reference>
<comment type="caution">
    <text evidence="2">The sequence shown here is derived from an EMBL/GenBank/DDBJ whole genome shotgun (WGS) entry which is preliminary data.</text>
</comment>
<dbReference type="Proteomes" id="UP000642938">
    <property type="component" value="Unassembled WGS sequence"/>
</dbReference>
<evidence type="ECO:0000313" key="1">
    <source>
        <dbReference type="EMBL" id="GGG92254.1"/>
    </source>
</evidence>
<dbReference type="EMBL" id="JACIEF010000002">
    <property type="protein sequence ID" value="MBB4108525.1"/>
    <property type="molecule type" value="Genomic_DNA"/>
</dbReference>